<dbReference type="InterPro" id="IPR036565">
    <property type="entry name" value="Mur-like_cat_sf"/>
</dbReference>
<dbReference type="GO" id="GO:0071555">
    <property type="term" value="P:cell wall organization"/>
    <property type="evidence" value="ECO:0007669"/>
    <property type="project" value="UniProtKB-KW"/>
</dbReference>
<dbReference type="Pfam" id="PF08245">
    <property type="entry name" value="Mur_ligase_M"/>
    <property type="match status" value="1"/>
</dbReference>
<keyword evidence="11 14" id="KW-0131">Cell cycle</keyword>
<keyword evidence="8 14" id="KW-0067">ATP-binding</keyword>
<protein>
    <recommendedName>
        <fullName evidence="3 14">UDP-N-acetylmuramate--L-alanine ligase</fullName>
        <ecNumber evidence="3 14">6.3.2.8</ecNumber>
    </recommendedName>
    <alternativeName>
        <fullName evidence="14">UDP-N-acetylmuramoyl-L-alanine synthetase</fullName>
    </alternativeName>
</protein>
<dbReference type="GO" id="GO:0008763">
    <property type="term" value="F:UDP-N-acetylmuramate-L-alanine ligase activity"/>
    <property type="evidence" value="ECO:0007669"/>
    <property type="project" value="UniProtKB-UniRule"/>
</dbReference>
<gene>
    <name evidence="14" type="primary">murC</name>
    <name evidence="15" type="ORF">CEJ86_10660</name>
</gene>
<evidence type="ECO:0000256" key="5">
    <source>
        <dbReference type="ARBA" id="ARBA00022598"/>
    </source>
</evidence>
<keyword evidence="6 14" id="KW-0132">Cell division</keyword>
<keyword evidence="4 14" id="KW-0963">Cytoplasm</keyword>
<evidence type="ECO:0000256" key="11">
    <source>
        <dbReference type="ARBA" id="ARBA00023306"/>
    </source>
</evidence>
<feature type="binding site" evidence="14">
    <location>
        <begin position="114"/>
        <end position="120"/>
    </location>
    <ligand>
        <name>ATP</name>
        <dbReference type="ChEBI" id="CHEBI:30616"/>
    </ligand>
</feature>
<comment type="subcellular location">
    <subcellularLocation>
        <location evidence="1 14">Cytoplasm</location>
    </subcellularLocation>
</comment>
<evidence type="ECO:0000256" key="7">
    <source>
        <dbReference type="ARBA" id="ARBA00022741"/>
    </source>
</evidence>
<evidence type="ECO:0000313" key="15">
    <source>
        <dbReference type="EMBL" id="PJR15185.1"/>
    </source>
</evidence>
<keyword evidence="12 14" id="KW-0961">Cell wall biogenesis/degradation</keyword>
<dbReference type="GO" id="GO:0005524">
    <property type="term" value="F:ATP binding"/>
    <property type="evidence" value="ECO:0007669"/>
    <property type="project" value="UniProtKB-UniRule"/>
</dbReference>
<comment type="catalytic activity">
    <reaction evidence="13 14">
        <text>UDP-N-acetyl-alpha-D-muramate + L-alanine + ATP = UDP-N-acetyl-alpha-D-muramoyl-L-alanine + ADP + phosphate + H(+)</text>
        <dbReference type="Rhea" id="RHEA:23372"/>
        <dbReference type="ChEBI" id="CHEBI:15378"/>
        <dbReference type="ChEBI" id="CHEBI:30616"/>
        <dbReference type="ChEBI" id="CHEBI:43474"/>
        <dbReference type="ChEBI" id="CHEBI:57972"/>
        <dbReference type="ChEBI" id="CHEBI:70757"/>
        <dbReference type="ChEBI" id="CHEBI:83898"/>
        <dbReference type="ChEBI" id="CHEBI:456216"/>
        <dbReference type="EC" id="6.3.2.8"/>
    </reaction>
</comment>
<keyword evidence="9 14" id="KW-0133">Cell shape</keyword>
<dbReference type="HAMAP" id="MF_00046">
    <property type="entry name" value="MurC"/>
    <property type="match status" value="1"/>
</dbReference>
<reference evidence="15 16" key="1">
    <citation type="submission" date="2017-06" db="EMBL/GenBank/DDBJ databases">
        <title>Ensifer strains isolated from leguminous trees and herbs display diverse denitrification phenotypes with some acting as strong N2O sinks.</title>
        <authorList>
            <person name="Woliy K."/>
            <person name="Mania D."/>
            <person name="Bakken L.R."/>
            <person name="Frostegard A."/>
        </authorList>
    </citation>
    <scope>NUCLEOTIDE SEQUENCE [LARGE SCALE GENOMIC DNA]</scope>
    <source>
        <strain evidence="15 16">AC50a</strain>
    </source>
</reference>
<dbReference type="SUPFAM" id="SSF51984">
    <property type="entry name" value="MurCD N-terminal domain"/>
    <property type="match status" value="1"/>
</dbReference>
<evidence type="ECO:0000256" key="12">
    <source>
        <dbReference type="ARBA" id="ARBA00023316"/>
    </source>
</evidence>
<comment type="pathway">
    <text evidence="2 14">Cell wall biogenesis; peptidoglycan biosynthesis.</text>
</comment>
<evidence type="ECO:0000256" key="9">
    <source>
        <dbReference type="ARBA" id="ARBA00022960"/>
    </source>
</evidence>
<dbReference type="Gene3D" id="3.40.50.720">
    <property type="entry name" value="NAD(P)-binding Rossmann-like Domain"/>
    <property type="match status" value="1"/>
</dbReference>
<evidence type="ECO:0000313" key="16">
    <source>
        <dbReference type="Proteomes" id="UP000231987"/>
    </source>
</evidence>
<dbReference type="AlphaFoldDB" id="A0A2J0Z3V0"/>
<evidence type="ECO:0000256" key="13">
    <source>
        <dbReference type="ARBA" id="ARBA00047833"/>
    </source>
</evidence>
<evidence type="ECO:0000256" key="2">
    <source>
        <dbReference type="ARBA" id="ARBA00004752"/>
    </source>
</evidence>
<evidence type="ECO:0000256" key="4">
    <source>
        <dbReference type="ARBA" id="ARBA00022490"/>
    </source>
</evidence>
<keyword evidence="10 14" id="KW-0573">Peptidoglycan synthesis</keyword>
<dbReference type="EMBL" id="NJGD01000004">
    <property type="protein sequence ID" value="PJR15185.1"/>
    <property type="molecule type" value="Genomic_DNA"/>
</dbReference>
<dbReference type="GO" id="GO:0051301">
    <property type="term" value="P:cell division"/>
    <property type="evidence" value="ECO:0007669"/>
    <property type="project" value="UniProtKB-KW"/>
</dbReference>
<evidence type="ECO:0000256" key="6">
    <source>
        <dbReference type="ARBA" id="ARBA00022618"/>
    </source>
</evidence>
<dbReference type="GO" id="GO:0009252">
    <property type="term" value="P:peptidoglycan biosynthetic process"/>
    <property type="evidence" value="ECO:0007669"/>
    <property type="project" value="UniProtKB-UniRule"/>
</dbReference>
<sequence length="471" mass="50879">MKMPKTIGLVHFIGIGGIGMSGIAEVLHNLGHRVQGSDQADSANVQRLREKGISVSIGHKAENLGDAEVVVVSTAIKKDNPELIAAREKFLPVVRRAEMLAELMRFRNAIAIGGTHGKTTTTSMVAALLDAGGLDPTVINGGIINAYGTNARMGAGEWMVVEADESDGTFLKLPADIAVVTNIDPEHLDHYGNFDAVRAAFRQFVENVPFYGFGVLCLDHPEVQSMVGKIEDRKVVTYGENPQADVRFHNIRMDGATSIFDIEIRRRRTGQVIAIKDLRLPMPGRHNVSNATAAVAVAQRLGIKPEDIARGLATFGGVKRRFTLTGEWNGARIFDDYGHHPVEIRAVLRAAREACQGRIVAVHQPHRYSRLSSLFEDFTSCFNDADTILLAPVYAAGEEAIEGVSSEALVDRIKAAGHRDARHIPGQEALAPVIAKIAQPGDFVVLLGAGSITYWAAALPKQLAEISGNRA</sequence>
<dbReference type="RefSeq" id="WP_018095454.1">
    <property type="nucleotide sequence ID" value="NZ_CP141212.1"/>
</dbReference>
<dbReference type="SUPFAM" id="SSF53623">
    <property type="entry name" value="MurD-like peptide ligases, catalytic domain"/>
    <property type="match status" value="1"/>
</dbReference>
<evidence type="ECO:0000256" key="1">
    <source>
        <dbReference type="ARBA" id="ARBA00004496"/>
    </source>
</evidence>
<dbReference type="Pfam" id="PF02875">
    <property type="entry name" value="Mur_ligase_C"/>
    <property type="match status" value="1"/>
</dbReference>
<comment type="function">
    <text evidence="14">Cell wall formation.</text>
</comment>
<dbReference type="Gene3D" id="3.40.1190.10">
    <property type="entry name" value="Mur-like, catalytic domain"/>
    <property type="match status" value="1"/>
</dbReference>
<dbReference type="InterPro" id="IPR000713">
    <property type="entry name" value="Mur_ligase_N"/>
</dbReference>
<comment type="similarity">
    <text evidence="14">Belongs to the MurCDEF family.</text>
</comment>
<dbReference type="UniPathway" id="UPA00219"/>
<proteinExistence type="inferred from homology"/>
<evidence type="ECO:0000256" key="8">
    <source>
        <dbReference type="ARBA" id="ARBA00022840"/>
    </source>
</evidence>
<dbReference type="Proteomes" id="UP000231987">
    <property type="component" value="Unassembled WGS sequence"/>
</dbReference>
<dbReference type="InterPro" id="IPR005758">
    <property type="entry name" value="UDP-N-AcMur_Ala_ligase_MurC"/>
</dbReference>
<dbReference type="Gene3D" id="3.90.190.20">
    <property type="entry name" value="Mur ligase, C-terminal domain"/>
    <property type="match status" value="1"/>
</dbReference>
<dbReference type="InterPro" id="IPR013221">
    <property type="entry name" value="Mur_ligase_cen"/>
</dbReference>
<dbReference type="InterPro" id="IPR036615">
    <property type="entry name" value="Mur_ligase_C_dom_sf"/>
</dbReference>
<organism evidence="15 16">
    <name type="scientific">Rhizobium meliloti</name>
    <name type="common">Ensifer meliloti</name>
    <name type="synonym">Sinorhizobium meliloti</name>
    <dbReference type="NCBI Taxonomy" id="382"/>
    <lineage>
        <taxon>Bacteria</taxon>
        <taxon>Pseudomonadati</taxon>
        <taxon>Pseudomonadota</taxon>
        <taxon>Alphaproteobacteria</taxon>
        <taxon>Hyphomicrobiales</taxon>
        <taxon>Rhizobiaceae</taxon>
        <taxon>Sinorhizobium/Ensifer group</taxon>
        <taxon>Sinorhizobium</taxon>
    </lineage>
</organism>
<dbReference type="InterPro" id="IPR050061">
    <property type="entry name" value="MurCDEF_pg_biosynth"/>
</dbReference>
<dbReference type="NCBIfam" id="TIGR01082">
    <property type="entry name" value="murC"/>
    <property type="match status" value="1"/>
</dbReference>
<evidence type="ECO:0000256" key="14">
    <source>
        <dbReference type="HAMAP-Rule" id="MF_00046"/>
    </source>
</evidence>
<keyword evidence="7 14" id="KW-0547">Nucleotide-binding</keyword>
<dbReference type="EC" id="6.3.2.8" evidence="3 14"/>
<keyword evidence="5 14" id="KW-0436">Ligase</keyword>
<dbReference type="GO" id="GO:0008360">
    <property type="term" value="P:regulation of cell shape"/>
    <property type="evidence" value="ECO:0007669"/>
    <property type="project" value="UniProtKB-KW"/>
</dbReference>
<dbReference type="Pfam" id="PF01225">
    <property type="entry name" value="Mur_ligase"/>
    <property type="match status" value="1"/>
</dbReference>
<dbReference type="InterPro" id="IPR004101">
    <property type="entry name" value="Mur_ligase_C"/>
</dbReference>
<dbReference type="PANTHER" id="PTHR43445">
    <property type="entry name" value="UDP-N-ACETYLMURAMATE--L-ALANINE LIGASE-RELATED"/>
    <property type="match status" value="1"/>
</dbReference>
<accession>A0A2J0Z3V0</accession>
<evidence type="ECO:0000256" key="10">
    <source>
        <dbReference type="ARBA" id="ARBA00022984"/>
    </source>
</evidence>
<dbReference type="PANTHER" id="PTHR43445:SF3">
    <property type="entry name" value="UDP-N-ACETYLMURAMATE--L-ALANINE LIGASE"/>
    <property type="match status" value="1"/>
</dbReference>
<dbReference type="GO" id="GO:0005737">
    <property type="term" value="C:cytoplasm"/>
    <property type="evidence" value="ECO:0007669"/>
    <property type="project" value="UniProtKB-SubCell"/>
</dbReference>
<name>A0A2J0Z3V0_RHIML</name>
<evidence type="ECO:0000256" key="3">
    <source>
        <dbReference type="ARBA" id="ARBA00012211"/>
    </source>
</evidence>
<dbReference type="SUPFAM" id="SSF53244">
    <property type="entry name" value="MurD-like peptide ligases, peptide-binding domain"/>
    <property type="match status" value="1"/>
</dbReference>
<comment type="caution">
    <text evidence="15">The sequence shown here is derived from an EMBL/GenBank/DDBJ whole genome shotgun (WGS) entry which is preliminary data.</text>
</comment>